<organism evidence="1 2">
    <name type="scientific">Meloidogyne hapla</name>
    <name type="common">Root-knot nematode worm</name>
    <dbReference type="NCBI Taxonomy" id="6305"/>
    <lineage>
        <taxon>Eukaryota</taxon>
        <taxon>Metazoa</taxon>
        <taxon>Ecdysozoa</taxon>
        <taxon>Nematoda</taxon>
        <taxon>Chromadorea</taxon>
        <taxon>Rhabditida</taxon>
        <taxon>Tylenchina</taxon>
        <taxon>Tylenchomorpha</taxon>
        <taxon>Tylenchoidea</taxon>
        <taxon>Meloidogynidae</taxon>
        <taxon>Meloidogyninae</taxon>
        <taxon>Meloidogyne</taxon>
    </lineage>
</organism>
<evidence type="ECO:0000313" key="1">
    <source>
        <dbReference type="Proteomes" id="UP000095281"/>
    </source>
</evidence>
<dbReference type="WBParaSite" id="MhA1_Contig1104.frz3.gene10">
    <property type="protein sequence ID" value="MhA1_Contig1104.frz3.gene10"/>
    <property type="gene ID" value="MhA1_Contig1104.frz3.gene10"/>
</dbReference>
<keyword evidence="1" id="KW-1185">Reference proteome</keyword>
<protein>
    <submittedName>
        <fullName evidence="2">39S ribosomal protein L46, mitochondrial</fullName>
    </submittedName>
</protein>
<proteinExistence type="predicted"/>
<evidence type="ECO:0000313" key="2">
    <source>
        <dbReference type="WBParaSite" id="MhA1_Contig1104.frz3.gene10"/>
    </source>
</evidence>
<reference evidence="2" key="1">
    <citation type="submission" date="2016-11" db="UniProtKB">
        <authorList>
            <consortium name="WormBaseParasite"/>
        </authorList>
    </citation>
    <scope>IDENTIFICATION</scope>
</reference>
<accession>A0A1I8AYF6</accession>
<dbReference type="AlphaFoldDB" id="A0A1I8AYF6"/>
<dbReference type="Proteomes" id="UP000095281">
    <property type="component" value="Unplaced"/>
</dbReference>
<name>A0A1I8AYF6_MELHA</name>
<sequence>MKLIQQQMYLLRLLGFDSSNMLQNIEQKSIIEKQVKPYLPLQNYTGPQQADRIVFLVKRRDINPDIIPHAPEVAPSEVKKFLLQYHSNPSLWFLGQKWVDFWYDVMENTNQNNSTKRNRAFIAADHSVLDRVINEAKSKWGNKYEIYHGNHILQEVKSPIQNGFIRGKNLRLNTEGRFPMYLLKEHSKFQNFKALNKITK</sequence>